<evidence type="ECO:0000313" key="14">
    <source>
        <dbReference type="EMBL" id="EFM82745.1"/>
    </source>
</evidence>
<keyword evidence="2 11" id="KW-0963">Cytoplasm</keyword>
<evidence type="ECO:0000256" key="6">
    <source>
        <dbReference type="ARBA" id="ARBA00022884"/>
    </source>
</evidence>
<comment type="function">
    <text evidence="11">Catalyzes the attachment of tyrosine to tRNA(Tyr) in a two-step reaction: tyrosine is first activated by ATP to form Tyr-AMP and then transferred to the acceptor end of tRNA(Tyr).</text>
</comment>
<dbReference type="InterPro" id="IPR002942">
    <property type="entry name" value="S4_RNA-bd"/>
</dbReference>
<dbReference type="InterPro" id="IPR002305">
    <property type="entry name" value="aa-tRNA-synth_Ic"/>
</dbReference>
<keyword evidence="7 11" id="KW-0648">Protein biosynthesis</keyword>
<dbReference type="InterPro" id="IPR002307">
    <property type="entry name" value="Tyr-tRNA-ligase"/>
</dbReference>
<dbReference type="PANTHER" id="PTHR11766">
    <property type="entry name" value="TYROSYL-TRNA SYNTHETASE"/>
    <property type="match status" value="1"/>
</dbReference>
<dbReference type="FunFam" id="3.10.290.10:FF:000012">
    <property type="entry name" value="Tyrosine--tRNA ligase"/>
    <property type="match status" value="1"/>
</dbReference>
<dbReference type="Proteomes" id="UP000004846">
    <property type="component" value="Unassembled WGS sequence"/>
</dbReference>
<dbReference type="Gene3D" id="3.10.290.10">
    <property type="entry name" value="RNA-binding S4 domain"/>
    <property type="match status" value="1"/>
</dbReference>
<dbReference type="FunFam" id="3.40.50.620:FF:000008">
    <property type="entry name" value="Tyrosine--tRNA ligase"/>
    <property type="match status" value="1"/>
</dbReference>
<dbReference type="Gene3D" id="1.10.240.10">
    <property type="entry name" value="Tyrosyl-Transfer RNA Synthetase"/>
    <property type="match status" value="1"/>
</dbReference>
<dbReference type="Pfam" id="PF00579">
    <property type="entry name" value="tRNA-synt_1b"/>
    <property type="match status" value="1"/>
</dbReference>
<dbReference type="EC" id="6.1.1.1" evidence="11"/>
<dbReference type="GeneID" id="60894033"/>
<dbReference type="Gene3D" id="3.40.50.620">
    <property type="entry name" value="HUPs"/>
    <property type="match status" value="1"/>
</dbReference>
<dbReference type="Pfam" id="PF22421">
    <property type="entry name" value="SYY_C-terminal"/>
    <property type="match status" value="1"/>
</dbReference>
<gene>
    <name evidence="11 14" type="primary">tyrS</name>
    <name evidence="14" type="ORF">HMPREF9498_01683</name>
</gene>
<comment type="caution">
    <text evidence="14">The sequence shown here is derived from an EMBL/GenBank/DDBJ whole genome shotgun (WGS) entry which is preliminary data.</text>
</comment>
<dbReference type="GO" id="GO:0042803">
    <property type="term" value="F:protein homodimerization activity"/>
    <property type="evidence" value="ECO:0007669"/>
    <property type="project" value="UniProtKB-ARBA"/>
</dbReference>
<keyword evidence="4 11" id="KW-0547">Nucleotide-binding</keyword>
<dbReference type="InterPro" id="IPR036986">
    <property type="entry name" value="S4_RNA-bd_sf"/>
</dbReference>
<dbReference type="FunFam" id="1.10.240.10:FF:000001">
    <property type="entry name" value="Tyrosine--tRNA ligase"/>
    <property type="match status" value="1"/>
</dbReference>
<evidence type="ECO:0000313" key="15">
    <source>
        <dbReference type="Proteomes" id="UP000004846"/>
    </source>
</evidence>
<dbReference type="GO" id="GO:0005524">
    <property type="term" value="F:ATP binding"/>
    <property type="evidence" value="ECO:0007669"/>
    <property type="project" value="UniProtKB-UniRule"/>
</dbReference>
<dbReference type="PANTHER" id="PTHR11766:SF0">
    <property type="entry name" value="TYROSINE--TRNA LIGASE, MITOCHONDRIAL"/>
    <property type="match status" value="1"/>
</dbReference>
<evidence type="ECO:0000256" key="12">
    <source>
        <dbReference type="PROSITE-ProRule" id="PRU00182"/>
    </source>
</evidence>
<dbReference type="NCBIfam" id="TIGR00234">
    <property type="entry name" value="tyrS"/>
    <property type="match status" value="1"/>
</dbReference>
<comment type="catalytic activity">
    <reaction evidence="9 11">
        <text>tRNA(Tyr) + L-tyrosine + ATP = L-tyrosyl-tRNA(Tyr) + AMP + diphosphate + H(+)</text>
        <dbReference type="Rhea" id="RHEA:10220"/>
        <dbReference type="Rhea" id="RHEA-COMP:9706"/>
        <dbReference type="Rhea" id="RHEA-COMP:9707"/>
        <dbReference type="ChEBI" id="CHEBI:15378"/>
        <dbReference type="ChEBI" id="CHEBI:30616"/>
        <dbReference type="ChEBI" id="CHEBI:33019"/>
        <dbReference type="ChEBI" id="CHEBI:58315"/>
        <dbReference type="ChEBI" id="CHEBI:78442"/>
        <dbReference type="ChEBI" id="CHEBI:78536"/>
        <dbReference type="ChEBI" id="CHEBI:456215"/>
        <dbReference type="EC" id="6.1.1.1"/>
    </reaction>
</comment>
<evidence type="ECO:0000256" key="3">
    <source>
        <dbReference type="ARBA" id="ARBA00022598"/>
    </source>
</evidence>
<comment type="similarity">
    <text evidence="10 11">Belongs to the class-I aminoacyl-tRNA synthetase family. TyrS type 1 subfamily.</text>
</comment>
<evidence type="ECO:0000256" key="8">
    <source>
        <dbReference type="ARBA" id="ARBA00023146"/>
    </source>
</evidence>
<proteinExistence type="inferred from homology"/>
<dbReference type="GO" id="GO:0005829">
    <property type="term" value="C:cytosol"/>
    <property type="evidence" value="ECO:0007669"/>
    <property type="project" value="TreeGrafter"/>
</dbReference>
<evidence type="ECO:0000256" key="11">
    <source>
        <dbReference type="HAMAP-Rule" id="MF_02006"/>
    </source>
</evidence>
<dbReference type="AlphaFoldDB" id="A0A125W5X2"/>
<organism evidence="14 15">
    <name type="scientific">Enterococcus faecalis TX4248</name>
    <dbReference type="NCBI Taxonomy" id="749495"/>
    <lineage>
        <taxon>Bacteria</taxon>
        <taxon>Bacillati</taxon>
        <taxon>Bacillota</taxon>
        <taxon>Bacilli</taxon>
        <taxon>Lactobacillales</taxon>
        <taxon>Enterococcaceae</taxon>
        <taxon>Enterococcus</taxon>
    </lineage>
</organism>
<evidence type="ECO:0000256" key="5">
    <source>
        <dbReference type="ARBA" id="ARBA00022840"/>
    </source>
</evidence>
<sequence length="420" mass="47637">MNSAFFEELKARGLVYQVTDEEALQKQLNEESVKLYIGFDPTADSLHIGHLLPILMLRRFQQNGHVPIALVGGGTGMIGDPSFKDAERSLNTLDTVKAWSESIKGQLSRFIDFEDEKNPAILANNYDWLGELSLIDFLRDVGKNFTINYMMSKESVKRRIETGISYTEFAYQLLQAYDFLKLYETEGCLLQLGGSDQWGNITSGIELLRREQEVQGFGLTMPLITKADGTKFGKTEGNAVWLDAEKTSPYEFYQFWINTDDRDVVKFLKYFTFLTLDEIATIEEEFTANPGQRAAQKALAKEVTTLVHGEAAYHQAVKISEALFSGDIQSLTAEEIKQGFKDVPTYEVQPEDQLSLVDLLVTSKIEPSKRQAREDVQNGAIYVNGERRQDLAAELTETDKIEGQFTVIRRGKKKYFLLKY</sequence>
<accession>A0A125W5X2</accession>
<feature type="short sequence motif" description="'HIGH' region" evidence="11">
    <location>
        <begin position="41"/>
        <end position="50"/>
    </location>
</feature>
<dbReference type="PROSITE" id="PS50889">
    <property type="entry name" value="S4"/>
    <property type="match status" value="1"/>
</dbReference>
<feature type="binding site" evidence="11">
    <location>
        <position position="234"/>
    </location>
    <ligand>
        <name>ATP</name>
        <dbReference type="ChEBI" id="CHEBI:30616"/>
    </ligand>
</feature>
<dbReference type="HOGENOM" id="CLU_024003_0_3_9"/>
<keyword evidence="8 11" id="KW-0030">Aminoacyl-tRNA synthetase</keyword>
<dbReference type="PRINTS" id="PR01040">
    <property type="entry name" value="TRNASYNTHTYR"/>
</dbReference>
<comment type="subcellular location">
    <subcellularLocation>
        <location evidence="1 11">Cytoplasm</location>
    </subcellularLocation>
</comment>
<dbReference type="InterPro" id="IPR024107">
    <property type="entry name" value="Tyr-tRNA-ligase_bac_1"/>
</dbReference>
<comment type="subunit">
    <text evidence="11">Homodimer.</text>
</comment>
<dbReference type="InterPro" id="IPR024088">
    <property type="entry name" value="Tyr-tRNA-ligase_bac-type"/>
</dbReference>
<dbReference type="SUPFAM" id="SSF52374">
    <property type="entry name" value="Nucleotidylyl transferase"/>
    <property type="match status" value="1"/>
</dbReference>
<evidence type="ECO:0000259" key="13">
    <source>
        <dbReference type="SMART" id="SM00363"/>
    </source>
</evidence>
<evidence type="ECO:0000256" key="10">
    <source>
        <dbReference type="ARBA" id="ARBA00060965"/>
    </source>
</evidence>
<keyword evidence="3 11" id="KW-0436">Ligase</keyword>
<dbReference type="GO" id="GO:0004831">
    <property type="term" value="F:tyrosine-tRNA ligase activity"/>
    <property type="evidence" value="ECO:0007669"/>
    <property type="project" value="UniProtKB-UniRule"/>
</dbReference>
<feature type="domain" description="RNA-binding S4" evidence="13">
    <location>
        <begin position="355"/>
        <end position="416"/>
    </location>
</feature>
<dbReference type="SMART" id="SM00363">
    <property type="entry name" value="S4"/>
    <property type="match status" value="1"/>
</dbReference>
<feature type="binding site" evidence="11">
    <location>
        <position position="175"/>
    </location>
    <ligand>
        <name>L-tyrosine</name>
        <dbReference type="ChEBI" id="CHEBI:58315"/>
    </ligand>
</feature>
<dbReference type="InterPro" id="IPR001412">
    <property type="entry name" value="aa-tRNA-synth_I_CS"/>
</dbReference>
<dbReference type="RefSeq" id="WP_002357324.1">
    <property type="nucleotide sequence ID" value="NZ_GL454455.1"/>
</dbReference>
<feature type="short sequence motif" description="'KMSKS' region" evidence="11">
    <location>
        <begin position="231"/>
        <end position="235"/>
    </location>
</feature>
<evidence type="ECO:0000256" key="2">
    <source>
        <dbReference type="ARBA" id="ARBA00022490"/>
    </source>
</evidence>
<dbReference type="GO" id="GO:0006437">
    <property type="term" value="P:tyrosyl-tRNA aminoacylation"/>
    <property type="evidence" value="ECO:0007669"/>
    <property type="project" value="UniProtKB-UniRule"/>
</dbReference>
<dbReference type="EMBL" id="AEBR01000054">
    <property type="protein sequence ID" value="EFM82745.1"/>
    <property type="molecule type" value="Genomic_DNA"/>
</dbReference>
<reference evidence="15" key="1">
    <citation type="submission" date="2010-07" db="EMBL/GenBank/DDBJ databases">
        <authorList>
            <person name="Weinstock G."/>
            <person name="Sodergren E."/>
            <person name="Clifton S."/>
            <person name="Fulton L."/>
            <person name="Fulton B."/>
            <person name="Courtney L."/>
            <person name="Fronick C."/>
            <person name="Harrison M."/>
            <person name="Strong C."/>
            <person name="Farmer C."/>
            <person name="Delahaunty K."/>
            <person name="Markovic C."/>
            <person name="Hall O."/>
            <person name="Minx P."/>
            <person name="Tomlinson C."/>
            <person name="Mitreva M."/>
            <person name="Hou S."/>
            <person name="Chen J."/>
            <person name="Wollam A."/>
            <person name="Pepin K.H."/>
            <person name="Johnson M."/>
            <person name="Bhonagiri V."/>
            <person name="Zhang X."/>
            <person name="Suruliraj S."/>
            <person name="Warren W."/>
            <person name="Chinwalla A."/>
            <person name="Mardis E.R."/>
            <person name="Wilson R.K."/>
        </authorList>
    </citation>
    <scope>NUCLEOTIDE SEQUENCE [LARGE SCALE GENOMIC DNA]</scope>
    <source>
        <strain evidence="15">TX4248</strain>
    </source>
</reference>
<evidence type="ECO:0000256" key="1">
    <source>
        <dbReference type="ARBA" id="ARBA00004496"/>
    </source>
</evidence>
<keyword evidence="6 12" id="KW-0694">RNA-binding</keyword>
<dbReference type="InterPro" id="IPR054608">
    <property type="entry name" value="SYY-like_C"/>
</dbReference>
<dbReference type="SUPFAM" id="SSF55174">
    <property type="entry name" value="Alpha-L RNA-binding motif"/>
    <property type="match status" value="1"/>
</dbReference>
<evidence type="ECO:0000256" key="9">
    <source>
        <dbReference type="ARBA" id="ARBA00048248"/>
    </source>
</evidence>
<name>A0A125W5X2_ENTFL</name>
<evidence type="ECO:0000256" key="4">
    <source>
        <dbReference type="ARBA" id="ARBA00022741"/>
    </source>
</evidence>
<protein>
    <recommendedName>
        <fullName evidence="11">Tyrosine--tRNA ligase</fullName>
        <ecNumber evidence="11">6.1.1.1</ecNumber>
    </recommendedName>
    <alternativeName>
        <fullName evidence="11">Tyrosyl-tRNA synthetase</fullName>
        <shortName evidence="11">TyrRS</shortName>
    </alternativeName>
</protein>
<feature type="binding site" evidence="11">
    <location>
        <position position="36"/>
    </location>
    <ligand>
        <name>L-tyrosine</name>
        <dbReference type="ChEBI" id="CHEBI:58315"/>
    </ligand>
</feature>
<dbReference type="InterPro" id="IPR014729">
    <property type="entry name" value="Rossmann-like_a/b/a_fold"/>
</dbReference>
<dbReference type="HAMAP" id="MF_02006">
    <property type="entry name" value="Tyr_tRNA_synth_type1"/>
    <property type="match status" value="1"/>
</dbReference>
<dbReference type="GO" id="GO:0003723">
    <property type="term" value="F:RNA binding"/>
    <property type="evidence" value="ECO:0007669"/>
    <property type="project" value="UniProtKB-KW"/>
</dbReference>
<evidence type="ECO:0000256" key="7">
    <source>
        <dbReference type="ARBA" id="ARBA00022917"/>
    </source>
</evidence>
<dbReference type="SMR" id="A0A125W5X2"/>
<dbReference type="CDD" id="cd00165">
    <property type="entry name" value="S4"/>
    <property type="match status" value="1"/>
</dbReference>
<dbReference type="PROSITE" id="PS00178">
    <property type="entry name" value="AA_TRNA_LIGASE_I"/>
    <property type="match status" value="1"/>
</dbReference>
<dbReference type="CDD" id="cd00805">
    <property type="entry name" value="TyrRS_core"/>
    <property type="match status" value="1"/>
</dbReference>
<keyword evidence="5 11" id="KW-0067">ATP-binding</keyword>
<feature type="binding site" evidence="11">
    <location>
        <position position="171"/>
    </location>
    <ligand>
        <name>L-tyrosine</name>
        <dbReference type="ChEBI" id="CHEBI:58315"/>
    </ligand>
</feature>